<dbReference type="PANTHER" id="PTHR38457">
    <property type="entry name" value="REGULATOR ABRB-RELATED"/>
    <property type="match status" value="1"/>
</dbReference>
<evidence type="ECO:0000256" key="1">
    <source>
        <dbReference type="SAM" id="Phobius"/>
    </source>
</evidence>
<dbReference type="PANTHER" id="PTHR38457:SF1">
    <property type="entry name" value="REGULATOR ABRB-RELATED"/>
    <property type="match status" value="1"/>
</dbReference>
<dbReference type="GO" id="GO:0016020">
    <property type="term" value="C:membrane"/>
    <property type="evidence" value="ECO:0007669"/>
    <property type="project" value="InterPro"/>
</dbReference>
<proteinExistence type="predicted"/>
<feature type="transmembrane region" description="Helical" evidence="1">
    <location>
        <begin position="258"/>
        <end position="277"/>
    </location>
</feature>
<feature type="transmembrane region" description="Helical" evidence="1">
    <location>
        <begin position="61"/>
        <end position="85"/>
    </location>
</feature>
<keyword evidence="1" id="KW-0812">Transmembrane</keyword>
<evidence type="ECO:0000313" key="2">
    <source>
        <dbReference type="EMBL" id="PTX45386.1"/>
    </source>
</evidence>
<protein>
    <recommendedName>
        <fullName evidence="4">AbrB family transcriptional regulator</fullName>
    </recommendedName>
</protein>
<sequence>MTIDPRLTEAKGRRSEADLERLARHRRMRRHVQGLGGLARVLAIGGIGGFAASLAGIPLAWLLGALIASAAWNMVRTPIVAPVWFRKLGQSVVGLSIGLGLTAPVIARLGSLAEYMVLAAFAAVASGLLISLALSRITGIDRTTTFFSSMPGGVAEMSVMAEAYGGKPELVAMAQSLRILIVVLILPAAATFLGWRGELDWEGANYPFDPPILAVMLILGLAAAWLMSRANIKNSWLLGGLAVAGVIAYLGLQGSKVPGSMMILAQIMIGLVLGTRFTRDSVTALRAFLPLNVLGTVALLAMTSLCALLLSLASGVPVETLVLGLSPGGLTEMTLTATDLHLDTAEVVAFHLVRILVVLLLTDPIFLAYRHLRRKLGERV</sequence>
<dbReference type="GO" id="GO:0010468">
    <property type="term" value="P:regulation of gene expression"/>
    <property type="evidence" value="ECO:0007669"/>
    <property type="project" value="InterPro"/>
</dbReference>
<feature type="transmembrane region" description="Helical" evidence="1">
    <location>
        <begin position="177"/>
        <end position="195"/>
    </location>
</feature>
<feature type="transmembrane region" description="Helical" evidence="1">
    <location>
        <begin position="34"/>
        <end position="55"/>
    </location>
</feature>
<dbReference type="Proteomes" id="UP000244069">
    <property type="component" value="Unassembled WGS sequence"/>
</dbReference>
<dbReference type="OrthoDB" id="7157734at2"/>
<evidence type="ECO:0000313" key="3">
    <source>
        <dbReference type="Proteomes" id="UP000244069"/>
    </source>
</evidence>
<feature type="transmembrane region" description="Helical" evidence="1">
    <location>
        <begin position="348"/>
        <end position="369"/>
    </location>
</feature>
<feature type="transmembrane region" description="Helical" evidence="1">
    <location>
        <begin position="235"/>
        <end position="252"/>
    </location>
</feature>
<comment type="caution">
    <text evidence="2">The sequence shown here is derived from an EMBL/GenBank/DDBJ whole genome shotgun (WGS) entry which is preliminary data.</text>
</comment>
<keyword evidence="1" id="KW-1133">Transmembrane helix</keyword>
<dbReference type="InterPro" id="IPR017516">
    <property type="entry name" value="AbrB_dup"/>
</dbReference>
<feature type="transmembrane region" description="Helical" evidence="1">
    <location>
        <begin position="92"/>
        <end position="109"/>
    </location>
</feature>
<dbReference type="AlphaFoldDB" id="A0A2T6ANR3"/>
<dbReference type="InterPro" id="IPR007820">
    <property type="entry name" value="AbrB_fam"/>
</dbReference>
<gene>
    <name evidence="2" type="ORF">C8N44_12241</name>
</gene>
<dbReference type="EMBL" id="QBKN01000022">
    <property type="protein sequence ID" value="PTX45386.1"/>
    <property type="molecule type" value="Genomic_DNA"/>
</dbReference>
<dbReference type="NCBIfam" id="TIGR03082">
    <property type="entry name" value="Gneg_AbrB_dup"/>
    <property type="match status" value="2"/>
</dbReference>
<reference evidence="2 3" key="1">
    <citation type="submission" date="2018-04" db="EMBL/GenBank/DDBJ databases">
        <title>Genomic Encyclopedia of Archaeal and Bacterial Type Strains, Phase II (KMG-II): from individual species to whole genera.</title>
        <authorList>
            <person name="Goeker M."/>
        </authorList>
    </citation>
    <scope>NUCLEOTIDE SEQUENCE [LARGE SCALE GENOMIC DNA]</scope>
    <source>
        <strain evidence="2 3">DSM 29329</strain>
    </source>
</reference>
<dbReference type="PIRSF" id="PIRSF038991">
    <property type="entry name" value="Protein_AbrB"/>
    <property type="match status" value="1"/>
</dbReference>
<feature type="transmembrane region" description="Helical" evidence="1">
    <location>
        <begin position="289"/>
        <end position="313"/>
    </location>
</feature>
<organism evidence="2 3">
    <name type="scientific">Allosediminivita pacifica</name>
    <dbReference type="NCBI Taxonomy" id="1267769"/>
    <lineage>
        <taxon>Bacteria</taxon>
        <taxon>Pseudomonadati</taxon>
        <taxon>Pseudomonadota</taxon>
        <taxon>Alphaproteobacteria</taxon>
        <taxon>Rhodobacterales</taxon>
        <taxon>Paracoccaceae</taxon>
        <taxon>Allosediminivita</taxon>
    </lineage>
</organism>
<accession>A0A2T6ANR3</accession>
<keyword evidence="3" id="KW-1185">Reference proteome</keyword>
<dbReference type="RefSeq" id="WP_107977837.1">
    <property type="nucleotide sequence ID" value="NZ_BMEZ01000022.1"/>
</dbReference>
<feature type="transmembrane region" description="Helical" evidence="1">
    <location>
        <begin position="115"/>
        <end position="134"/>
    </location>
</feature>
<name>A0A2T6ANR3_9RHOB</name>
<dbReference type="Pfam" id="PF05145">
    <property type="entry name" value="AbrB"/>
    <property type="match status" value="1"/>
</dbReference>
<feature type="transmembrane region" description="Helical" evidence="1">
    <location>
        <begin position="210"/>
        <end position="228"/>
    </location>
</feature>
<evidence type="ECO:0008006" key="4">
    <source>
        <dbReference type="Google" id="ProtNLM"/>
    </source>
</evidence>
<keyword evidence="1" id="KW-0472">Membrane</keyword>